<dbReference type="HAMAP" id="MF_00103">
    <property type="entry name" value="Fapy_DNA_glycosyl"/>
    <property type="match status" value="1"/>
</dbReference>
<dbReference type="EC" id="4.2.99.18" evidence="16"/>
<dbReference type="Proteomes" id="UP000010482">
    <property type="component" value="Chromosome"/>
</dbReference>
<dbReference type="FunFam" id="1.10.8.50:FF:000003">
    <property type="entry name" value="Formamidopyrimidine-DNA glycosylase"/>
    <property type="match status" value="1"/>
</dbReference>
<evidence type="ECO:0000256" key="16">
    <source>
        <dbReference type="HAMAP-Rule" id="MF_00103"/>
    </source>
</evidence>
<dbReference type="PATRIC" id="fig|13035.3.peg.1261"/>
<dbReference type="HOGENOM" id="CLU_038423_1_2_3"/>
<keyword evidence="11 16" id="KW-0456">Lyase</keyword>
<dbReference type="InterPro" id="IPR000214">
    <property type="entry name" value="Znf_DNA_glyclase/AP_lyase"/>
</dbReference>
<keyword evidence="6 16" id="KW-0863">Zinc-finger</keyword>
<dbReference type="SUPFAM" id="SSF46946">
    <property type="entry name" value="S13-like H2TH domain"/>
    <property type="match status" value="1"/>
</dbReference>
<dbReference type="Gene3D" id="1.10.8.50">
    <property type="match status" value="1"/>
</dbReference>
<name>K9YU08_DACS8</name>
<feature type="active site" description="Proton donor; for delta-elimination activity" evidence="16">
    <location>
        <position position="267"/>
    </location>
</feature>
<feature type="binding site" evidence="16">
    <location>
        <position position="158"/>
    </location>
    <ligand>
        <name>DNA</name>
        <dbReference type="ChEBI" id="CHEBI:16991"/>
    </ligand>
</feature>
<dbReference type="Gene3D" id="3.20.190.10">
    <property type="entry name" value="MutM-like, N-terminal"/>
    <property type="match status" value="1"/>
</dbReference>
<organism evidence="19 20">
    <name type="scientific">Dactylococcopsis salina (strain PCC 8305)</name>
    <name type="common">Myxobactron salinum</name>
    <dbReference type="NCBI Taxonomy" id="13035"/>
    <lineage>
        <taxon>Bacteria</taxon>
        <taxon>Bacillati</taxon>
        <taxon>Cyanobacteriota</taxon>
        <taxon>Cyanophyceae</taxon>
        <taxon>Nodosilineales</taxon>
        <taxon>Cymatolegaceae</taxon>
        <taxon>Dactylococcopsis</taxon>
    </lineage>
</organism>
<keyword evidence="4 16" id="KW-0479">Metal-binding</keyword>
<dbReference type="Pfam" id="PF06831">
    <property type="entry name" value="H2TH"/>
    <property type="match status" value="1"/>
</dbReference>
<feature type="domain" description="FPG-type" evidence="17">
    <location>
        <begin position="243"/>
        <end position="277"/>
    </location>
</feature>
<comment type="function">
    <text evidence="16">Involved in base excision repair of DNA damaged by oxidation or by mutagenic agents. Acts as DNA glycosylase that recognizes and removes damaged bases. Has a preference for oxidized purines, such as 7,8-dihydro-8-oxoguanine (8-oxoG). Has AP (apurinic/apyrimidinic) lyase activity and introduces nicks in the DNA strand. Cleaves the DNA backbone by beta-delta elimination to generate a single-strand break at the site of the removed base with both 3'- and 5'-phosphates.</text>
</comment>
<evidence type="ECO:0000256" key="12">
    <source>
        <dbReference type="ARBA" id="ARBA00023268"/>
    </source>
</evidence>
<evidence type="ECO:0000256" key="10">
    <source>
        <dbReference type="ARBA" id="ARBA00023204"/>
    </source>
</evidence>
<dbReference type="PANTHER" id="PTHR22993">
    <property type="entry name" value="FORMAMIDOPYRIMIDINE-DNA GLYCOSYLASE"/>
    <property type="match status" value="1"/>
</dbReference>
<keyword evidence="13 16" id="KW-0326">Glycosidase</keyword>
<gene>
    <name evidence="16" type="primary">mutM</name>
    <name evidence="16" type="synonym">fpg</name>
    <name evidence="19" type="ORF">Dacsa_1122</name>
</gene>
<keyword evidence="9 16" id="KW-0238">DNA-binding</keyword>
<dbReference type="CDD" id="cd08966">
    <property type="entry name" value="EcFpg-like_N"/>
    <property type="match status" value="1"/>
</dbReference>
<dbReference type="NCBIfam" id="TIGR00577">
    <property type="entry name" value="fpg"/>
    <property type="match status" value="1"/>
</dbReference>
<evidence type="ECO:0000256" key="8">
    <source>
        <dbReference type="ARBA" id="ARBA00022833"/>
    </source>
</evidence>
<dbReference type="SUPFAM" id="SSF57716">
    <property type="entry name" value="Glucocorticoid receptor-like (DNA-binding domain)"/>
    <property type="match status" value="1"/>
</dbReference>
<dbReference type="KEGG" id="dsl:Dacsa_1122"/>
<feature type="active site" description="Proton donor" evidence="16">
    <location>
        <position position="3"/>
    </location>
</feature>
<dbReference type="InterPro" id="IPR015886">
    <property type="entry name" value="H2TH_FPG"/>
</dbReference>
<dbReference type="Pfam" id="PF06827">
    <property type="entry name" value="zf-FPG_IleRS"/>
    <property type="match status" value="1"/>
</dbReference>
<comment type="cofactor">
    <cofactor evidence="16">
        <name>Zn(2+)</name>
        <dbReference type="ChEBI" id="CHEBI:29105"/>
    </cofactor>
    <text evidence="16">Binds 1 zinc ion per subunit.</text>
</comment>
<evidence type="ECO:0000259" key="18">
    <source>
        <dbReference type="PROSITE" id="PS51068"/>
    </source>
</evidence>
<dbReference type="InterPro" id="IPR012319">
    <property type="entry name" value="FPG_cat"/>
</dbReference>
<keyword evidence="12 16" id="KW-0511">Multifunctional enzyme</keyword>
<evidence type="ECO:0000313" key="20">
    <source>
        <dbReference type="Proteomes" id="UP000010482"/>
    </source>
</evidence>
<dbReference type="SUPFAM" id="SSF81624">
    <property type="entry name" value="N-terminal domain of MutM-like DNA repair proteins"/>
    <property type="match status" value="1"/>
</dbReference>
<dbReference type="NCBIfam" id="NF010551">
    <property type="entry name" value="PRK13945.1"/>
    <property type="match status" value="1"/>
</dbReference>
<dbReference type="PANTHER" id="PTHR22993:SF9">
    <property type="entry name" value="FORMAMIDOPYRIMIDINE-DNA GLYCOSYLASE"/>
    <property type="match status" value="1"/>
</dbReference>
<accession>K9YU08</accession>
<dbReference type="GO" id="GO:0140078">
    <property type="term" value="F:class I DNA-(apurinic or apyrimidinic site) endonuclease activity"/>
    <property type="evidence" value="ECO:0007669"/>
    <property type="project" value="UniProtKB-EC"/>
</dbReference>
<dbReference type="SMART" id="SM01232">
    <property type="entry name" value="H2TH"/>
    <property type="match status" value="1"/>
</dbReference>
<dbReference type="PROSITE" id="PS51068">
    <property type="entry name" value="FPG_CAT"/>
    <property type="match status" value="1"/>
</dbReference>
<dbReference type="GO" id="GO:0003690">
    <property type="term" value="F:double-stranded DNA binding"/>
    <property type="evidence" value="ECO:0007669"/>
    <property type="project" value="UniProtKB-ARBA"/>
</dbReference>
<dbReference type="SMART" id="SM00898">
    <property type="entry name" value="Fapy_DNA_glyco"/>
    <property type="match status" value="1"/>
</dbReference>
<evidence type="ECO:0000256" key="3">
    <source>
        <dbReference type="ARBA" id="ARBA00011245"/>
    </source>
</evidence>
<dbReference type="GO" id="GO:0006284">
    <property type="term" value="P:base-excision repair"/>
    <property type="evidence" value="ECO:0007669"/>
    <property type="project" value="InterPro"/>
</dbReference>
<dbReference type="InterPro" id="IPR020629">
    <property type="entry name" value="FPG_Glyclase"/>
</dbReference>
<keyword evidence="7 16" id="KW-0378">Hydrolase</keyword>
<evidence type="ECO:0000256" key="15">
    <source>
        <dbReference type="ARBA" id="ARBA00060177"/>
    </source>
</evidence>
<dbReference type="NCBIfam" id="NF002211">
    <property type="entry name" value="PRK01103.1"/>
    <property type="match status" value="1"/>
</dbReference>
<comment type="catalytic activity">
    <reaction evidence="14 16">
        <text>2'-deoxyribonucleotide-(2'-deoxyribose 5'-phosphate)-2'-deoxyribonucleotide-DNA = a 3'-end 2'-deoxyribonucleotide-(2,3-dehydro-2,3-deoxyribose 5'-phosphate)-DNA + a 5'-end 5'-phospho-2'-deoxyribonucleoside-DNA + H(+)</text>
        <dbReference type="Rhea" id="RHEA:66592"/>
        <dbReference type="Rhea" id="RHEA-COMP:13180"/>
        <dbReference type="Rhea" id="RHEA-COMP:16897"/>
        <dbReference type="Rhea" id="RHEA-COMP:17067"/>
        <dbReference type="ChEBI" id="CHEBI:15378"/>
        <dbReference type="ChEBI" id="CHEBI:136412"/>
        <dbReference type="ChEBI" id="CHEBI:157695"/>
        <dbReference type="ChEBI" id="CHEBI:167181"/>
        <dbReference type="EC" id="4.2.99.18"/>
    </reaction>
</comment>
<keyword evidence="20" id="KW-1185">Reference proteome</keyword>
<evidence type="ECO:0000259" key="17">
    <source>
        <dbReference type="PROSITE" id="PS51066"/>
    </source>
</evidence>
<comment type="function">
    <text evidence="15">Involved in base excision repair of DNA damaged by oxidation or by mutagenic agents. Acts as a DNA glycosylase that recognizes and removes damaged bases. Has a preference for oxidized purines, such as 7,8-dihydro-8-oxoguanine (8-oxoG). Has AP (apurinic/apyrimidinic) lyase activity and introduces nicks in the DNA strand. Cleaves the DNA backbone by beta-delta elimination to generate a single-strand break at the site of the removed base with both 3'- and 5'-phosphates.</text>
</comment>
<evidence type="ECO:0000256" key="6">
    <source>
        <dbReference type="ARBA" id="ARBA00022771"/>
    </source>
</evidence>
<sequence length="279" mass="31306">MPELPEVETVCRGLNELTQGQVFQGGEVLLKRSIAHPVSIEAFWSGLKNTKIQQWQRRGKYLLAELSSGGWLGLHLRMSGQLLWVEQSEPLAKHTRVRFFFSEGKELRFIDLRTFGRVWWVAPDVDLKTVITGLNNLGVEPFSPEFTPTYLGNKLKNRRCAIKTALLDQKVVAGIGNIYADETLFLGKISPLREAASLTSSEVEALQQAIISVLSTAIEEGGTTFNSFLNLLGVNGNYMGRAWVYGREGEVCRECETVIQRCKINGRSSHFCPRCQDVR</sequence>
<feature type="active site" description="Schiff-base intermediate with DNA" evidence="16">
    <location>
        <position position="2"/>
    </location>
</feature>
<feature type="binding site" evidence="16">
    <location>
        <position position="94"/>
    </location>
    <ligand>
        <name>DNA</name>
        <dbReference type="ChEBI" id="CHEBI:16991"/>
    </ligand>
</feature>
<keyword evidence="10 16" id="KW-0234">DNA repair</keyword>
<evidence type="ECO:0000256" key="2">
    <source>
        <dbReference type="ARBA" id="ARBA00009409"/>
    </source>
</evidence>
<dbReference type="PROSITE" id="PS51066">
    <property type="entry name" value="ZF_FPG_2"/>
    <property type="match status" value="1"/>
</dbReference>
<evidence type="ECO:0000256" key="9">
    <source>
        <dbReference type="ARBA" id="ARBA00023125"/>
    </source>
</evidence>
<comment type="similarity">
    <text evidence="2 16">Belongs to the FPG family.</text>
</comment>
<dbReference type="OrthoDB" id="9800855at2"/>
<evidence type="ECO:0000256" key="11">
    <source>
        <dbReference type="ARBA" id="ARBA00023239"/>
    </source>
</evidence>
<proteinExistence type="inferred from homology"/>
<dbReference type="EMBL" id="CP003944">
    <property type="protein sequence ID" value="AFZ49825.1"/>
    <property type="molecule type" value="Genomic_DNA"/>
</dbReference>
<keyword evidence="8 16" id="KW-0862">Zinc</keyword>
<dbReference type="EC" id="3.2.2.23" evidence="16"/>
<reference evidence="19" key="1">
    <citation type="submission" date="2012-04" db="EMBL/GenBank/DDBJ databases">
        <title>Finished genome of Dactylococcopsis salina PCC 8305.</title>
        <authorList>
            <consortium name="US DOE Joint Genome Institute"/>
            <person name="Gugger M."/>
            <person name="Coursin T."/>
            <person name="Rippka R."/>
            <person name="Tandeau De Marsac N."/>
            <person name="Huntemann M."/>
            <person name="Wei C.-L."/>
            <person name="Han J."/>
            <person name="Detter J.C."/>
            <person name="Han C."/>
            <person name="Tapia R."/>
            <person name="Daligault H."/>
            <person name="Chen A."/>
            <person name="Krypides N."/>
            <person name="Mavromatis K."/>
            <person name="Markowitz V."/>
            <person name="Szeto E."/>
            <person name="Ivanova N."/>
            <person name="Ovchinnikova G."/>
            <person name="Pagani I."/>
            <person name="Pati A."/>
            <person name="Goodwin L."/>
            <person name="Peters L."/>
            <person name="Pitluck S."/>
            <person name="Woyke T."/>
            <person name="Kerfeld C."/>
        </authorList>
    </citation>
    <scope>NUCLEOTIDE SEQUENCE [LARGE SCALE GENOMIC DNA]</scope>
    <source>
        <strain evidence="19">PCC 8305</strain>
    </source>
</reference>
<feature type="binding site" evidence="16">
    <location>
        <position position="113"/>
    </location>
    <ligand>
        <name>DNA</name>
        <dbReference type="ChEBI" id="CHEBI:16991"/>
    </ligand>
</feature>
<evidence type="ECO:0000256" key="4">
    <source>
        <dbReference type="ARBA" id="ARBA00022723"/>
    </source>
</evidence>
<dbReference type="Pfam" id="PF01149">
    <property type="entry name" value="Fapy_DNA_glyco"/>
    <property type="match status" value="1"/>
</dbReference>
<feature type="active site" description="Proton donor; for beta-elimination activity" evidence="16">
    <location>
        <position position="60"/>
    </location>
</feature>
<comment type="catalytic activity">
    <reaction evidence="1 16">
        <text>Hydrolysis of DNA containing ring-opened 7-methylguanine residues, releasing 2,6-diamino-4-hydroxy-5-(N-methyl)formamidopyrimidine.</text>
        <dbReference type="EC" id="3.2.2.23"/>
    </reaction>
</comment>
<dbReference type="GO" id="GO:0034039">
    <property type="term" value="F:8-oxo-7,8-dihydroguanine DNA N-glycosylase activity"/>
    <property type="evidence" value="ECO:0007669"/>
    <property type="project" value="TreeGrafter"/>
</dbReference>
<dbReference type="STRING" id="13035.Dacsa_1122"/>
<dbReference type="GO" id="GO:0003684">
    <property type="term" value="F:damaged DNA binding"/>
    <property type="evidence" value="ECO:0007669"/>
    <property type="project" value="InterPro"/>
</dbReference>
<evidence type="ECO:0000256" key="13">
    <source>
        <dbReference type="ARBA" id="ARBA00023295"/>
    </source>
</evidence>
<dbReference type="AlphaFoldDB" id="K9YU08"/>
<feature type="domain" description="Formamidopyrimidine-DNA glycosylase catalytic" evidence="18">
    <location>
        <begin position="2"/>
        <end position="116"/>
    </location>
</feature>
<dbReference type="RefSeq" id="WP_015228834.1">
    <property type="nucleotide sequence ID" value="NC_019780.1"/>
</dbReference>
<dbReference type="InterPro" id="IPR010979">
    <property type="entry name" value="Ribosomal_uS13-like_H2TH"/>
</dbReference>
<evidence type="ECO:0000256" key="7">
    <source>
        <dbReference type="ARBA" id="ARBA00022801"/>
    </source>
</evidence>
<dbReference type="InterPro" id="IPR035937">
    <property type="entry name" value="FPG_N"/>
</dbReference>
<dbReference type="eggNOG" id="COG0266">
    <property type="taxonomic scope" value="Bacteria"/>
</dbReference>
<dbReference type="GO" id="GO:0008270">
    <property type="term" value="F:zinc ion binding"/>
    <property type="evidence" value="ECO:0007669"/>
    <property type="project" value="UniProtKB-UniRule"/>
</dbReference>
<dbReference type="InterPro" id="IPR010663">
    <property type="entry name" value="Znf_FPG/IleRS"/>
</dbReference>
<keyword evidence="5 16" id="KW-0227">DNA damage</keyword>
<evidence type="ECO:0000256" key="1">
    <source>
        <dbReference type="ARBA" id="ARBA00001668"/>
    </source>
</evidence>
<evidence type="ECO:0000256" key="14">
    <source>
        <dbReference type="ARBA" id="ARBA00044632"/>
    </source>
</evidence>
<evidence type="ECO:0000313" key="19">
    <source>
        <dbReference type="EMBL" id="AFZ49825.1"/>
    </source>
</evidence>
<protein>
    <recommendedName>
        <fullName evidence="16">Formamidopyrimidine-DNA glycosylase</fullName>
        <shortName evidence="16">Fapy-DNA glycosylase</shortName>
        <ecNumber evidence="16">3.2.2.23</ecNumber>
    </recommendedName>
    <alternativeName>
        <fullName evidence="16">DNA-(apurinic or apyrimidinic site) lyase MutM</fullName>
        <shortName evidence="16">AP lyase MutM</shortName>
        <ecNumber evidence="16">4.2.99.18</ecNumber>
    </alternativeName>
</protein>
<comment type="subunit">
    <text evidence="3 16">Monomer.</text>
</comment>
<evidence type="ECO:0000256" key="5">
    <source>
        <dbReference type="ARBA" id="ARBA00022763"/>
    </source>
</evidence>